<keyword evidence="2" id="KW-1185">Reference proteome</keyword>
<gene>
    <name evidence="1" type="ORF">H2198_001611</name>
</gene>
<protein>
    <submittedName>
        <fullName evidence="1">Uncharacterized protein</fullName>
    </submittedName>
</protein>
<sequence>MSFSSSLNSCSSRTCQQEKEFLEREINLYKNHMVRYSSAPPNLEKDVMDANINLIRAQREHLGCAEKIDSLREQIAELQVSASSSSVAPSQEQLSELLTLKTSLEAVKAELEESRKDSREKQASIHKLTAERLVQKTRQSSTGTSTNTREQQLVQQIELLQQELDQARQQLDVEKKNAANTMSKLKAEHNKKLAELQADNNAKAHTIAELSKTDVRTSSLIQEKAELESELEVGDKLIEQWAAAYDDVNLLLTCFRKCTDVATKERVDALMEVKTGSLQ</sequence>
<dbReference type="Proteomes" id="UP001172386">
    <property type="component" value="Unassembled WGS sequence"/>
</dbReference>
<proteinExistence type="predicted"/>
<reference evidence="1" key="1">
    <citation type="submission" date="2022-10" db="EMBL/GenBank/DDBJ databases">
        <title>Culturing micro-colonial fungi from biological soil crusts in the Mojave desert and describing Neophaeococcomyces mojavensis, and introducing the new genera and species Taxawa tesnikishii.</title>
        <authorList>
            <person name="Kurbessoian T."/>
            <person name="Stajich J.E."/>
        </authorList>
    </citation>
    <scope>NUCLEOTIDE SEQUENCE</scope>
    <source>
        <strain evidence="1">JES_112</strain>
    </source>
</reference>
<accession>A0ACC3AGK2</accession>
<name>A0ACC3AGK2_9EURO</name>
<comment type="caution">
    <text evidence="1">The sequence shown here is derived from an EMBL/GenBank/DDBJ whole genome shotgun (WGS) entry which is preliminary data.</text>
</comment>
<organism evidence="1 2">
    <name type="scientific">Neophaeococcomyces mojaviensis</name>
    <dbReference type="NCBI Taxonomy" id="3383035"/>
    <lineage>
        <taxon>Eukaryota</taxon>
        <taxon>Fungi</taxon>
        <taxon>Dikarya</taxon>
        <taxon>Ascomycota</taxon>
        <taxon>Pezizomycotina</taxon>
        <taxon>Eurotiomycetes</taxon>
        <taxon>Chaetothyriomycetidae</taxon>
        <taxon>Chaetothyriales</taxon>
        <taxon>Chaetothyriales incertae sedis</taxon>
        <taxon>Neophaeococcomyces</taxon>
    </lineage>
</organism>
<evidence type="ECO:0000313" key="1">
    <source>
        <dbReference type="EMBL" id="KAJ9662069.1"/>
    </source>
</evidence>
<evidence type="ECO:0000313" key="2">
    <source>
        <dbReference type="Proteomes" id="UP001172386"/>
    </source>
</evidence>
<dbReference type="EMBL" id="JAPDRQ010000018">
    <property type="protein sequence ID" value="KAJ9662069.1"/>
    <property type="molecule type" value="Genomic_DNA"/>
</dbReference>